<keyword evidence="1" id="KW-1133">Transmembrane helix</keyword>
<feature type="transmembrane region" description="Helical" evidence="1">
    <location>
        <begin position="126"/>
        <end position="144"/>
    </location>
</feature>
<dbReference type="EMBL" id="LAJX01000265">
    <property type="protein sequence ID" value="KJV05245.1"/>
    <property type="molecule type" value="Genomic_DNA"/>
</dbReference>
<dbReference type="RefSeq" id="WP_045780528.1">
    <property type="nucleotide sequence ID" value="NZ_LAJX01000265.1"/>
</dbReference>
<keyword evidence="3" id="KW-1185">Reference proteome</keyword>
<feature type="transmembrane region" description="Helical" evidence="1">
    <location>
        <begin position="150"/>
        <end position="171"/>
    </location>
</feature>
<gene>
    <name evidence="2" type="ORF">VZ94_19660</name>
</gene>
<accession>A0A0F3IEL1</accession>
<sequence length="179" mass="20009">MSEINITTNQAFARLEEAALALLLILALIGVSITHFSPQNSFHYWLALAVFFPLCAIFIGWRQGVLSGQTDFKKTALLQSTHWLMLLVTLGAVFVLVKTGHLSPEQACVNVLLLMALATMLEGLRLGWRFSLIGFYLAILAIIIPYSPNFLWISILNTIILIVVVFIVEVLKNKQRVQL</sequence>
<dbReference type="Proteomes" id="UP000033684">
    <property type="component" value="Unassembled WGS sequence"/>
</dbReference>
<comment type="caution">
    <text evidence="2">The sequence shown here is derived from an EMBL/GenBank/DDBJ whole genome shotgun (WGS) entry which is preliminary data.</text>
</comment>
<evidence type="ECO:0000256" key="1">
    <source>
        <dbReference type="SAM" id="Phobius"/>
    </source>
</evidence>
<proteinExistence type="predicted"/>
<name>A0A0F3IEL1_9GAMM</name>
<protein>
    <submittedName>
        <fullName evidence="2">Uncharacterized protein</fullName>
    </submittedName>
</protein>
<reference evidence="2 3" key="2">
    <citation type="journal article" date="2016" name="Microb. Ecol.">
        <title>Genome Characteristics of a Novel Type I Methanotroph (Sn10-6) Isolated from a Flooded Indian Rice Field.</title>
        <authorList>
            <person name="Rahalkar M.C."/>
            <person name="Pandit P.S."/>
            <person name="Dhakephalkar P.K."/>
            <person name="Pore S."/>
            <person name="Arora P."/>
            <person name="Kapse N."/>
        </authorList>
    </citation>
    <scope>NUCLEOTIDE SEQUENCE [LARGE SCALE GENOMIC DNA]</scope>
    <source>
        <strain evidence="2 3">Sn10-6</strain>
    </source>
</reference>
<dbReference type="OrthoDB" id="5567494at2"/>
<feature type="transmembrane region" description="Helical" evidence="1">
    <location>
        <begin position="81"/>
        <end position="97"/>
    </location>
</feature>
<evidence type="ECO:0000313" key="3">
    <source>
        <dbReference type="Proteomes" id="UP000033684"/>
    </source>
</evidence>
<feature type="transmembrane region" description="Helical" evidence="1">
    <location>
        <begin position="18"/>
        <end position="36"/>
    </location>
</feature>
<feature type="transmembrane region" description="Helical" evidence="1">
    <location>
        <begin position="42"/>
        <end position="61"/>
    </location>
</feature>
<dbReference type="AlphaFoldDB" id="A0A0F3IEL1"/>
<organism evidence="2 3">
    <name type="scientific">Methylocucumis oryzae</name>
    <dbReference type="NCBI Taxonomy" id="1632867"/>
    <lineage>
        <taxon>Bacteria</taxon>
        <taxon>Pseudomonadati</taxon>
        <taxon>Pseudomonadota</taxon>
        <taxon>Gammaproteobacteria</taxon>
        <taxon>Methylococcales</taxon>
        <taxon>Methylococcaceae</taxon>
        <taxon>Methylocucumis</taxon>
    </lineage>
</organism>
<reference evidence="3" key="1">
    <citation type="submission" date="2015-03" db="EMBL/GenBank/DDBJ databases">
        <title>Draft genome sequence of a novel methanotroph (Sn10-6) isolated from flooded ricefield rhizosphere in India.</title>
        <authorList>
            <person name="Pandit P.S."/>
            <person name="Pore S.D."/>
            <person name="Arora P."/>
            <person name="Kapse N.G."/>
            <person name="Dhakephalkar P.K."/>
            <person name="Rahalkar M.C."/>
        </authorList>
    </citation>
    <scope>NUCLEOTIDE SEQUENCE [LARGE SCALE GENOMIC DNA]</scope>
    <source>
        <strain evidence="3">Sn10-6</strain>
    </source>
</reference>
<evidence type="ECO:0000313" key="2">
    <source>
        <dbReference type="EMBL" id="KJV05245.1"/>
    </source>
</evidence>
<keyword evidence="1" id="KW-0472">Membrane</keyword>
<keyword evidence="1" id="KW-0812">Transmembrane</keyword>